<feature type="non-terminal residue" evidence="2">
    <location>
        <position position="371"/>
    </location>
</feature>
<evidence type="ECO:0000313" key="3">
    <source>
        <dbReference type="Proteomes" id="UP000034810"/>
    </source>
</evidence>
<comment type="caution">
    <text evidence="2">The sequence shown here is derived from an EMBL/GenBank/DDBJ whole genome shotgun (WGS) entry which is preliminary data.</text>
</comment>
<dbReference type="AlphaFoldDB" id="A0A0G1C7C7"/>
<protein>
    <recommendedName>
        <fullName evidence="4">Cohesin domain-containing protein</fullName>
    </recommendedName>
</protein>
<feature type="signal peptide" evidence="1">
    <location>
        <begin position="1"/>
        <end position="28"/>
    </location>
</feature>
<organism evidence="2 3">
    <name type="scientific">Candidatus Wolfebacteria bacterium GW2011_GWC1_43_10</name>
    <dbReference type="NCBI Taxonomy" id="1619011"/>
    <lineage>
        <taxon>Bacteria</taxon>
        <taxon>Candidatus Wolfeibacteriota</taxon>
    </lineage>
</organism>
<dbReference type="EMBL" id="LCFA01000024">
    <property type="protein sequence ID" value="KKS81294.1"/>
    <property type="molecule type" value="Genomic_DNA"/>
</dbReference>
<dbReference type="SUPFAM" id="SSF49384">
    <property type="entry name" value="Carbohydrate-binding domain"/>
    <property type="match status" value="1"/>
</dbReference>
<evidence type="ECO:0008006" key="4">
    <source>
        <dbReference type="Google" id="ProtNLM"/>
    </source>
</evidence>
<evidence type="ECO:0000256" key="1">
    <source>
        <dbReference type="SAM" id="SignalP"/>
    </source>
</evidence>
<dbReference type="Gene3D" id="2.60.40.680">
    <property type="match status" value="1"/>
</dbReference>
<sequence length="371" mass="40203">MQHQHKLIISWFVTAAVVLLGLFSPAQAATISIGPSAGTFTVGSTFDSSIFINTQGESVNAVDIFLYFPPDKLQVVSPSAGQSVVGIWTSPLKYDNQNGSVRFQGGIPGGLNVGQGLISTITFRVRRVGTAIVKLSENSKILLNDGKGTDVLSNVQNGIYSLIFPPPAGPIVTSLTHSDQLKWYNNPSVILLWASDVPVDGYSYVLSDEPLVAPDDISDGTKTSVSYKNLSSGTHYFHIKSLRDGIWGGVTHFAVNIDVNPPAEFSVEVSPATWTTSRQMVISFTTTDSDSGISYYEYAVIPTDYPSVSGSEPRPFFTEVESPQTLNLDLGSYDIVVKAYDNAGNFRDSTVKVRVLSSWLSLFYDKYVLLG</sequence>
<gene>
    <name evidence="2" type="ORF">UV58_C0024G0018</name>
</gene>
<keyword evidence="1" id="KW-0732">Signal</keyword>
<evidence type="ECO:0000313" key="2">
    <source>
        <dbReference type="EMBL" id="KKS81294.1"/>
    </source>
</evidence>
<dbReference type="GO" id="GO:0030246">
    <property type="term" value="F:carbohydrate binding"/>
    <property type="evidence" value="ECO:0007669"/>
    <property type="project" value="InterPro"/>
</dbReference>
<dbReference type="CDD" id="cd08547">
    <property type="entry name" value="Type_II_cohesin"/>
    <property type="match status" value="1"/>
</dbReference>
<name>A0A0G1C7C7_9BACT</name>
<dbReference type="Gene3D" id="2.60.40.10">
    <property type="entry name" value="Immunoglobulins"/>
    <property type="match status" value="1"/>
</dbReference>
<accession>A0A0G1C7C7</accession>
<proteinExistence type="predicted"/>
<dbReference type="InterPro" id="IPR013783">
    <property type="entry name" value="Ig-like_fold"/>
</dbReference>
<dbReference type="Proteomes" id="UP000034810">
    <property type="component" value="Unassembled WGS sequence"/>
</dbReference>
<feature type="chain" id="PRO_5002536289" description="Cohesin domain-containing protein" evidence="1">
    <location>
        <begin position="29"/>
        <end position="371"/>
    </location>
</feature>
<reference evidence="2 3" key="1">
    <citation type="journal article" date="2015" name="Nature">
        <title>rRNA introns, odd ribosomes, and small enigmatic genomes across a large radiation of phyla.</title>
        <authorList>
            <person name="Brown C.T."/>
            <person name="Hug L.A."/>
            <person name="Thomas B.C."/>
            <person name="Sharon I."/>
            <person name="Castelle C.J."/>
            <person name="Singh A."/>
            <person name="Wilkins M.J."/>
            <person name="Williams K.H."/>
            <person name="Banfield J.F."/>
        </authorList>
    </citation>
    <scope>NUCLEOTIDE SEQUENCE [LARGE SCALE GENOMIC DNA]</scope>
</reference>
<dbReference type="InterPro" id="IPR008965">
    <property type="entry name" value="CBM2/CBM3_carb-bd_dom_sf"/>
</dbReference>